<evidence type="ECO:0000313" key="3">
    <source>
        <dbReference type="EMBL" id="SUZ51089.1"/>
    </source>
</evidence>
<dbReference type="PANTHER" id="PTHR41775">
    <property type="entry name" value="SECRETED PROTEIN-RELATED"/>
    <property type="match status" value="1"/>
</dbReference>
<protein>
    <recommendedName>
        <fullName evidence="2">Peptidase M6-like domain-containing protein</fullName>
    </recommendedName>
</protein>
<proteinExistence type="predicted"/>
<dbReference type="Pfam" id="PF05547">
    <property type="entry name" value="Peptidase_M6"/>
    <property type="match status" value="1"/>
</dbReference>
<accession>A0A381N9G1</accession>
<feature type="domain" description="Peptidase M6-like" evidence="2">
    <location>
        <begin position="83"/>
        <end position="258"/>
    </location>
</feature>
<evidence type="ECO:0000256" key="1">
    <source>
        <dbReference type="SAM" id="MobiDB-lite"/>
    </source>
</evidence>
<feature type="compositionally biased region" description="Basic and acidic residues" evidence="1">
    <location>
        <begin position="113"/>
        <end position="127"/>
    </location>
</feature>
<sequence length="670" mass="72267">MSGRYAVDKHRAALVVVLLMLGAWAQTNSSWIDDAFDREGSNSVNGYELVGLQSDERWLVLRVAFPDEPFPVNIPLSLFEGDTSAHAYIEQMSGNRSSLSITMIDQVWQSPHPESEWGKDSSDERDVGGSYGGASDLAAAAIDALPSGIDLSDWDLDGDGVIDRLLILHSGEAQELGAPSSSIWSHYSPLQDSIAKGDFSFEHYTMVSINGGLGVLIHEMLHQMGAVDLYDVHSETPTRNWHGLGDWGIMASGNWIEDGNLPSLPSSSTLDLIGGLTGPGMSSQAVLSGLLPPLTSFNESNSYTLKPIPKGGSPMAIKIAPGEFVWVTYRANSGFDSGLPGHGILVEQQDTNYGDIGDNLVNTDPAKAWVRIVEADGDDALLRARDYGSQGDVFTEGESFGSSGYQIRDNRGRLVNWTILVNNVSEDQIQIQYTKDENPIASVVTPRSPIVLLPGEMATAIVSTLQTCILVTNLTTAESINLIQVDNARQYLEVSILDTNAIGVFPGDSGRISGTMGCEGHPPYDLSLEWYSIPHRLSNETLEAIVPWDEPSTINLNPNSEGTGPRTYSVSIDGAADRVANVANQVRFEPGDSIILQIDPSGLLEPGMIARGELVFIDSNKLEQRVPIILHAERDFPISGPLRWLAAPSNAVSLICLLLAASVATGKRDE</sequence>
<name>A0A381N9G1_9ZZZZ</name>
<dbReference type="EMBL" id="UINC01000205">
    <property type="protein sequence ID" value="SUZ51089.1"/>
    <property type="molecule type" value="Genomic_DNA"/>
</dbReference>
<dbReference type="PANTHER" id="PTHR41775:SF1">
    <property type="entry name" value="PEPTIDASE M6-LIKE DOMAIN-CONTAINING PROTEIN"/>
    <property type="match status" value="1"/>
</dbReference>
<organism evidence="3">
    <name type="scientific">marine metagenome</name>
    <dbReference type="NCBI Taxonomy" id="408172"/>
    <lineage>
        <taxon>unclassified sequences</taxon>
        <taxon>metagenomes</taxon>
        <taxon>ecological metagenomes</taxon>
    </lineage>
</organism>
<reference evidence="3" key="1">
    <citation type="submission" date="2018-05" db="EMBL/GenBank/DDBJ databases">
        <authorList>
            <person name="Lanie J.A."/>
            <person name="Ng W.-L."/>
            <person name="Kazmierczak K.M."/>
            <person name="Andrzejewski T.M."/>
            <person name="Davidsen T.M."/>
            <person name="Wayne K.J."/>
            <person name="Tettelin H."/>
            <person name="Glass J.I."/>
            <person name="Rusch D."/>
            <person name="Podicherti R."/>
            <person name="Tsui H.-C.T."/>
            <person name="Winkler M.E."/>
        </authorList>
    </citation>
    <scope>NUCLEOTIDE SEQUENCE</scope>
</reference>
<gene>
    <name evidence="3" type="ORF">METZ01_LOCUS3943</name>
</gene>
<dbReference type="GO" id="GO:0006508">
    <property type="term" value="P:proteolysis"/>
    <property type="evidence" value="ECO:0007669"/>
    <property type="project" value="InterPro"/>
</dbReference>
<dbReference type="GO" id="GO:0008233">
    <property type="term" value="F:peptidase activity"/>
    <property type="evidence" value="ECO:0007669"/>
    <property type="project" value="InterPro"/>
</dbReference>
<dbReference type="InterPro" id="IPR008757">
    <property type="entry name" value="Peptidase_M6-like_domain"/>
</dbReference>
<dbReference type="AlphaFoldDB" id="A0A381N9G1"/>
<feature type="region of interest" description="Disordered" evidence="1">
    <location>
        <begin position="111"/>
        <end position="130"/>
    </location>
</feature>
<evidence type="ECO:0000259" key="2">
    <source>
        <dbReference type="Pfam" id="PF05547"/>
    </source>
</evidence>